<organism evidence="2 4">
    <name type="scientific">Rotaria sordida</name>
    <dbReference type="NCBI Taxonomy" id="392033"/>
    <lineage>
        <taxon>Eukaryota</taxon>
        <taxon>Metazoa</taxon>
        <taxon>Spiralia</taxon>
        <taxon>Gnathifera</taxon>
        <taxon>Rotifera</taxon>
        <taxon>Eurotatoria</taxon>
        <taxon>Bdelloidea</taxon>
        <taxon>Philodinida</taxon>
        <taxon>Philodinidae</taxon>
        <taxon>Rotaria</taxon>
    </lineage>
</organism>
<gene>
    <name evidence="3" type="ORF">FNK824_LOCUS31478</name>
    <name evidence="2" type="ORF">OTI717_LOCUS34089</name>
</gene>
<protein>
    <submittedName>
        <fullName evidence="2">Uncharacterized protein</fullName>
    </submittedName>
</protein>
<evidence type="ECO:0000313" key="4">
    <source>
        <dbReference type="Proteomes" id="UP000663823"/>
    </source>
</evidence>
<dbReference type="Proteomes" id="UP000663874">
    <property type="component" value="Unassembled WGS sequence"/>
</dbReference>
<accession>A0A819USR9</accession>
<dbReference type="InterPro" id="IPR052709">
    <property type="entry name" value="Transposase-MT_Hybrid"/>
</dbReference>
<dbReference type="PANTHER" id="PTHR46060:SF1">
    <property type="entry name" value="MARINER MOS1 TRANSPOSASE-LIKE PROTEIN"/>
    <property type="match status" value="1"/>
</dbReference>
<feature type="compositionally biased region" description="Basic and acidic residues" evidence="1">
    <location>
        <begin position="228"/>
        <end position="248"/>
    </location>
</feature>
<evidence type="ECO:0000256" key="1">
    <source>
        <dbReference type="SAM" id="MobiDB-lite"/>
    </source>
</evidence>
<dbReference type="PANTHER" id="PTHR46060">
    <property type="entry name" value="MARINER MOS1 TRANSPOSASE-LIKE PROTEIN"/>
    <property type="match status" value="1"/>
</dbReference>
<proteinExistence type="predicted"/>
<feature type="region of interest" description="Disordered" evidence="1">
    <location>
        <begin position="228"/>
        <end position="258"/>
    </location>
</feature>
<dbReference type="EMBL" id="CAJOAX010011786">
    <property type="protein sequence ID" value="CAF4099987.1"/>
    <property type="molecule type" value="Genomic_DNA"/>
</dbReference>
<evidence type="ECO:0000313" key="2">
    <source>
        <dbReference type="EMBL" id="CAF4099987.1"/>
    </source>
</evidence>
<sequence>MPQPCAIPTCKYKSSTLCPCCNKNICINHMKEHNNLRKSELNSLNDEIIALNDQFKTFDIDKLIKDNREILDKWKDNCHKIINCYYEQKCQELEPTIIDSIHNEKFTEKNLQSLKSTIYDIKQEINKINEKGIQINIRPFTLDNHAISIKDSKPNAFNINTSILSSPYHTIECINGWQSELASNDQSILISLDNSLCLFDRNLNLIKKSQHRISNDHKIFYSKRAECHRNHRRTERDDPTRDFKDAPRSGRPSTTTTDENIKVVEHIVMCDRQISVRRVAAELNIPKTIVHEIMSNYL</sequence>
<dbReference type="AlphaFoldDB" id="A0A819USR9"/>
<dbReference type="EMBL" id="CAJOBE010010220">
    <property type="protein sequence ID" value="CAF4102959.1"/>
    <property type="molecule type" value="Genomic_DNA"/>
</dbReference>
<dbReference type="Proteomes" id="UP000663823">
    <property type="component" value="Unassembled WGS sequence"/>
</dbReference>
<feature type="non-terminal residue" evidence="2">
    <location>
        <position position="1"/>
    </location>
</feature>
<name>A0A819USR9_9BILA</name>
<reference evidence="2" key="1">
    <citation type="submission" date="2021-02" db="EMBL/GenBank/DDBJ databases">
        <authorList>
            <person name="Nowell W R."/>
        </authorList>
    </citation>
    <scope>NUCLEOTIDE SEQUENCE</scope>
</reference>
<feature type="non-terminal residue" evidence="2">
    <location>
        <position position="298"/>
    </location>
</feature>
<comment type="caution">
    <text evidence="2">The sequence shown here is derived from an EMBL/GenBank/DDBJ whole genome shotgun (WGS) entry which is preliminary data.</text>
</comment>
<evidence type="ECO:0000313" key="3">
    <source>
        <dbReference type="EMBL" id="CAF4102959.1"/>
    </source>
</evidence>